<dbReference type="Gene3D" id="3.40.30.10">
    <property type="entry name" value="Glutaredoxin"/>
    <property type="match status" value="1"/>
</dbReference>
<evidence type="ECO:0000256" key="1">
    <source>
        <dbReference type="ARBA" id="ARBA00023284"/>
    </source>
</evidence>
<protein>
    <recommendedName>
        <fullName evidence="4">Selenoprotein W</fullName>
    </recommendedName>
</protein>
<dbReference type="InterPro" id="IPR011893">
    <property type="entry name" value="Selenoprotein_Rdx-typ"/>
</dbReference>
<comment type="caution">
    <text evidence="2">The sequence shown here is derived from an EMBL/GenBank/DDBJ whole genome shotgun (WGS) entry which is preliminary data.</text>
</comment>
<dbReference type="InterPro" id="IPR036249">
    <property type="entry name" value="Thioredoxin-like_sf"/>
</dbReference>
<dbReference type="Pfam" id="PF10262">
    <property type="entry name" value="Rdx"/>
    <property type="match status" value="1"/>
</dbReference>
<reference evidence="2 3" key="1">
    <citation type="journal article" date="2023" name="bioRxiv">
        <title>Conserved and derived expression patterns and positive selection on dental genes reveal complex evolutionary context of ever-growing rodent molars.</title>
        <authorList>
            <person name="Calamari Z.T."/>
            <person name="Song A."/>
            <person name="Cohen E."/>
            <person name="Akter M."/>
            <person name="Roy R.D."/>
            <person name="Hallikas O."/>
            <person name="Christensen M.M."/>
            <person name="Li P."/>
            <person name="Marangoni P."/>
            <person name="Jernvall J."/>
            <person name="Klein O.D."/>
        </authorList>
    </citation>
    <scope>NUCLEOTIDE SEQUENCE [LARGE SCALE GENOMIC DNA]</scope>
    <source>
        <strain evidence="2">V071</strain>
    </source>
</reference>
<evidence type="ECO:0008006" key="4">
    <source>
        <dbReference type="Google" id="ProtNLM"/>
    </source>
</evidence>
<proteinExistence type="predicted"/>
<accession>A0AAW0HZD2</accession>
<dbReference type="AlphaFoldDB" id="A0AAW0HZD2"/>
<evidence type="ECO:0000313" key="2">
    <source>
        <dbReference type="EMBL" id="KAK7807536.1"/>
    </source>
</evidence>
<evidence type="ECO:0000313" key="3">
    <source>
        <dbReference type="Proteomes" id="UP001488838"/>
    </source>
</evidence>
<dbReference type="EMBL" id="JBBHLL010000270">
    <property type="protein sequence ID" value="KAK7807536.1"/>
    <property type="molecule type" value="Genomic_DNA"/>
</dbReference>
<dbReference type="Proteomes" id="UP001488838">
    <property type="component" value="Unassembled WGS sequence"/>
</dbReference>
<organism evidence="2 3">
    <name type="scientific">Myodes glareolus</name>
    <name type="common">Bank vole</name>
    <name type="synonym">Clethrionomys glareolus</name>
    <dbReference type="NCBI Taxonomy" id="447135"/>
    <lineage>
        <taxon>Eukaryota</taxon>
        <taxon>Metazoa</taxon>
        <taxon>Chordata</taxon>
        <taxon>Craniata</taxon>
        <taxon>Vertebrata</taxon>
        <taxon>Euteleostomi</taxon>
        <taxon>Mammalia</taxon>
        <taxon>Eutheria</taxon>
        <taxon>Euarchontoglires</taxon>
        <taxon>Glires</taxon>
        <taxon>Rodentia</taxon>
        <taxon>Myomorpha</taxon>
        <taxon>Muroidea</taxon>
        <taxon>Cricetidae</taxon>
        <taxon>Arvicolinae</taxon>
        <taxon>Myodes</taxon>
    </lineage>
</organism>
<dbReference type="SUPFAM" id="SSF52833">
    <property type="entry name" value="Thioredoxin-like"/>
    <property type="match status" value="1"/>
</dbReference>
<keyword evidence="1" id="KW-0676">Redox-active center</keyword>
<gene>
    <name evidence="2" type="ORF">U0070_001339</name>
</gene>
<sequence length="143" mass="15240">MQGTDPLAELNRVLAALRPCTLRSSPGRRAAGRTGPGAGEVPANAVDLISALSLGELALCFSRVPPFPVFDLSYFIVSIIYLKYEPGCLDICGSGTPQVTGFFEVTVVGKLVHSKKRGDGYVDTESKFWKLIAAIKAALAQCH</sequence>
<name>A0AAW0HZD2_MYOGA</name>
<dbReference type="NCBIfam" id="TIGR02174">
    <property type="entry name" value="CXXU_selWTH"/>
    <property type="match status" value="1"/>
</dbReference>
<keyword evidence="3" id="KW-1185">Reference proteome</keyword>